<evidence type="ECO:0000313" key="9">
    <source>
        <dbReference type="Proteomes" id="UP000324585"/>
    </source>
</evidence>
<dbReference type="AlphaFoldDB" id="A0A5J4Z4I4"/>
<dbReference type="InterPro" id="IPR018200">
    <property type="entry name" value="USP_CS"/>
</dbReference>
<name>A0A5J4Z4I4_PORPP</name>
<feature type="region of interest" description="Disordered" evidence="6">
    <location>
        <begin position="101"/>
        <end position="123"/>
    </location>
</feature>
<evidence type="ECO:0000259" key="7">
    <source>
        <dbReference type="PROSITE" id="PS50235"/>
    </source>
</evidence>
<comment type="similarity">
    <text evidence="2 5">Belongs to the peptidase C19 family.</text>
</comment>
<dbReference type="PROSITE" id="PS00973">
    <property type="entry name" value="USP_2"/>
    <property type="match status" value="1"/>
</dbReference>
<keyword evidence="9" id="KW-1185">Reference proteome</keyword>
<evidence type="ECO:0000256" key="4">
    <source>
        <dbReference type="ARBA" id="ARBA00022801"/>
    </source>
</evidence>
<feature type="compositionally biased region" description="Low complexity" evidence="6">
    <location>
        <begin position="195"/>
        <end position="210"/>
    </location>
</feature>
<dbReference type="InterPro" id="IPR038765">
    <property type="entry name" value="Papain-like_cys_pep_sf"/>
</dbReference>
<protein>
    <recommendedName>
        <fullName evidence="5">Ubiquitin carboxyl-terminal hydrolase</fullName>
        <ecNumber evidence="5">3.4.19.12</ecNumber>
    </recommendedName>
</protein>
<evidence type="ECO:0000256" key="5">
    <source>
        <dbReference type="RuleBase" id="RU366025"/>
    </source>
</evidence>
<dbReference type="InterPro" id="IPR001394">
    <property type="entry name" value="Peptidase_C19_UCH"/>
</dbReference>
<comment type="caution">
    <text evidence="8">The sequence shown here is derived from an EMBL/GenBank/DDBJ whole genome shotgun (WGS) entry which is preliminary data.</text>
</comment>
<evidence type="ECO:0000256" key="2">
    <source>
        <dbReference type="ARBA" id="ARBA00009085"/>
    </source>
</evidence>
<comment type="catalytic activity">
    <reaction evidence="1 5">
        <text>Thiol-dependent hydrolysis of ester, thioester, amide, peptide and isopeptide bonds formed by the C-terminal Gly of ubiquitin (a 76-residue protein attached to proteins as an intracellular targeting signal).</text>
        <dbReference type="EC" id="3.4.19.12"/>
    </reaction>
</comment>
<dbReference type="Proteomes" id="UP000324585">
    <property type="component" value="Unassembled WGS sequence"/>
</dbReference>
<dbReference type="OrthoDB" id="292964at2759"/>
<dbReference type="EMBL" id="VRMN01000001">
    <property type="protein sequence ID" value="KAA8498771.1"/>
    <property type="molecule type" value="Genomic_DNA"/>
</dbReference>
<keyword evidence="3 5" id="KW-0645">Protease</keyword>
<dbReference type="PROSITE" id="PS00972">
    <property type="entry name" value="USP_1"/>
    <property type="match status" value="1"/>
</dbReference>
<dbReference type="PROSITE" id="PS50235">
    <property type="entry name" value="USP_3"/>
    <property type="match status" value="1"/>
</dbReference>
<evidence type="ECO:0000256" key="6">
    <source>
        <dbReference type="SAM" id="MobiDB-lite"/>
    </source>
</evidence>
<accession>A0A5J4Z4I4</accession>
<dbReference type="SUPFAM" id="SSF54001">
    <property type="entry name" value="Cysteine proteinases"/>
    <property type="match status" value="1"/>
</dbReference>
<dbReference type="GO" id="GO:0005634">
    <property type="term" value="C:nucleus"/>
    <property type="evidence" value="ECO:0007669"/>
    <property type="project" value="TreeGrafter"/>
</dbReference>
<dbReference type="GO" id="GO:0005829">
    <property type="term" value="C:cytosol"/>
    <property type="evidence" value="ECO:0007669"/>
    <property type="project" value="TreeGrafter"/>
</dbReference>
<dbReference type="GO" id="GO:0004843">
    <property type="term" value="F:cysteine-type deubiquitinase activity"/>
    <property type="evidence" value="ECO:0007669"/>
    <property type="project" value="UniProtKB-UniRule"/>
</dbReference>
<sequence length="617" mass="69023">MGNTFGGLGGSLPSPFGASYRLERALANDALNEERYIGLRNCGNTCYCNSLLQVLYFCPPFREQLLEYDRLRRVYWSGAAQKNHEHGSGAGHSTAAAGPAVGMVASSPNKSGNIRSPEHESQSFKLAFQTPDRGLRTIAPLHDGSMSTKRGKHHHEHSRSTLVKSAATPGDGSTPMKAREQKTSSRRKVGLEIGSSHASQSQSQSQSISHSHVRTRATTNCQNCGENGHRFARIEDNTLSRMYQYYGGDDFETEVTYFDPVRDDLLNALIALFQNIQIQSRQVGSITPAAFMTTLRRVNEQFRGRDHQDAHELFMYLVNDLAEALLKEDKTRLSRIVAAKRSLLDAHMRSNGNAAGHAQSAHGFQSRLDLGRSNNTIKSSEDCTSCTSCSSQQQPLRGQERIPPRHFKTLIHSIFGGEITSKVRCLSCEAVTQRHEEFFDLSLDIEKHTTLAQCIRGMMIPEVLRGNDKFFCESCNTYQEAQRMLCIRSLPRVLVFHLKRFKYMEVSQRFQKINSRLAFPSALDMAEFAPDAEAAPHALDFKYELSGIVVHIGMNAGHGHYIALVRSGPRWVLFDDDVVELRSEAAVNRAFGNMYHFAFTSTTGYMLFYSAVEETNK</sequence>
<evidence type="ECO:0000256" key="1">
    <source>
        <dbReference type="ARBA" id="ARBA00000707"/>
    </source>
</evidence>
<dbReference type="PANTHER" id="PTHR24006">
    <property type="entry name" value="UBIQUITIN CARBOXYL-TERMINAL HYDROLASE"/>
    <property type="match status" value="1"/>
</dbReference>
<gene>
    <name evidence="8" type="ORF">FVE85_6356</name>
</gene>
<keyword evidence="4 5" id="KW-0378">Hydrolase</keyword>
<feature type="domain" description="USP" evidence="7">
    <location>
        <begin position="37"/>
        <end position="612"/>
    </location>
</feature>
<dbReference type="PANTHER" id="PTHR24006:SF733">
    <property type="entry name" value="RE52890P"/>
    <property type="match status" value="1"/>
</dbReference>
<dbReference type="GO" id="GO:0006508">
    <property type="term" value="P:proteolysis"/>
    <property type="evidence" value="ECO:0007669"/>
    <property type="project" value="UniProtKB-KW"/>
</dbReference>
<dbReference type="GO" id="GO:0016579">
    <property type="term" value="P:protein deubiquitination"/>
    <property type="evidence" value="ECO:0007669"/>
    <property type="project" value="InterPro"/>
</dbReference>
<dbReference type="InterPro" id="IPR028889">
    <property type="entry name" value="USP"/>
</dbReference>
<dbReference type="EC" id="3.4.19.12" evidence="5"/>
<dbReference type="Gene3D" id="3.90.70.10">
    <property type="entry name" value="Cysteine proteinases"/>
    <property type="match status" value="2"/>
</dbReference>
<dbReference type="Pfam" id="PF00443">
    <property type="entry name" value="UCH"/>
    <property type="match status" value="1"/>
</dbReference>
<keyword evidence="5" id="KW-0833">Ubl conjugation pathway</keyword>
<reference evidence="9" key="1">
    <citation type="journal article" date="2019" name="Nat. Commun.">
        <title>Expansion of phycobilisome linker gene families in mesophilic red algae.</title>
        <authorList>
            <person name="Lee J."/>
            <person name="Kim D."/>
            <person name="Bhattacharya D."/>
            <person name="Yoon H.S."/>
        </authorList>
    </citation>
    <scope>NUCLEOTIDE SEQUENCE [LARGE SCALE GENOMIC DNA]</scope>
    <source>
        <strain evidence="9">CCMP 1328</strain>
    </source>
</reference>
<evidence type="ECO:0000256" key="3">
    <source>
        <dbReference type="ARBA" id="ARBA00022670"/>
    </source>
</evidence>
<evidence type="ECO:0000313" key="8">
    <source>
        <dbReference type="EMBL" id="KAA8498771.1"/>
    </source>
</evidence>
<organism evidence="8 9">
    <name type="scientific">Porphyridium purpureum</name>
    <name type="common">Red alga</name>
    <name type="synonym">Porphyridium cruentum</name>
    <dbReference type="NCBI Taxonomy" id="35688"/>
    <lineage>
        <taxon>Eukaryota</taxon>
        <taxon>Rhodophyta</taxon>
        <taxon>Bangiophyceae</taxon>
        <taxon>Porphyridiales</taxon>
        <taxon>Porphyridiaceae</taxon>
        <taxon>Porphyridium</taxon>
    </lineage>
</organism>
<feature type="region of interest" description="Disordered" evidence="6">
    <location>
        <begin position="136"/>
        <end position="214"/>
    </location>
</feature>
<proteinExistence type="inferred from homology"/>
<dbReference type="InterPro" id="IPR050164">
    <property type="entry name" value="Peptidase_C19"/>
</dbReference>
<keyword evidence="5" id="KW-0788">Thiol protease</keyword>